<evidence type="ECO:0000259" key="2">
    <source>
        <dbReference type="SMART" id="SM00382"/>
    </source>
</evidence>
<dbReference type="GO" id="GO:0005634">
    <property type="term" value="C:nucleus"/>
    <property type="evidence" value="ECO:0007669"/>
    <property type="project" value="TreeGrafter"/>
</dbReference>
<feature type="compositionally biased region" description="Polar residues" evidence="1">
    <location>
        <begin position="248"/>
        <end position="261"/>
    </location>
</feature>
<dbReference type="AlphaFoldDB" id="A0AA49GHL1"/>
<dbReference type="GO" id="GO:0003677">
    <property type="term" value="F:DNA binding"/>
    <property type="evidence" value="ECO:0007669"/>
    <property type="project" value="TreeGrafter"/>
</dbReference>
<feature type="compositionally biased region" description="Polar residues" evidence="1">
    <location>
        <begin position="506"/>
        <end position="519"/>
    </location>
</feature>
<dbReference type="InterPro" id="IPR003959">
    <property type="entry name" value="ATPase_AAA_core"/>
</dbReference>
<feature type="region of interest" description="Disordered" evidence="1">
    <location>
        <begin position="234"/>
        <end position="261"/>
    </location>
</feature>
<feature type="region of interest" description="Disordered" evidence="1">
    <location>
        <begin position="84"/>
        <end position="136"/>
    </location>
</feature>
<feature type="compositionally biased region" description="Basic and acidic residues" evidence="1">
    <location>
        <begin position="327"/>
        <end position="337"/>
    </location>
</feature>
<dbReference type="PANTHER" id="PTHR23389">
    <property type="entry name" value="CHROMOSOME TRANSMISSION FIDELITY FACTOR 18"/>
    <property type="match status" value="1"/>
</dbReference>
<name>A0AA49GHL1_CHAAE</name>
<feature type="region of interest" description="Disordered" evidence="1">
    <location>
        <begin position="1"/>
        <end position="51"/>
    </location>
</feature>
<proteinExistence type="evidence at transcript level"/>
<dbReference type="CDD" id="cd00009">
    <property type="entry name" value="AAA"/>
    <property type="match status" value="1"/>
</dbReference>
<evidence type="ECO:0000313" key="3">
    <source>
        <dbReference type="EMBL" id="WKN12653.1"/>
    </source>
</evidence>
<dbReference type="SUPFAM" id="SSF52540">
    <property type="entry name" value="P-loop containing nucleoside triphosphate hydrolases"/>
    <property type="match status" value="1"/>
</dbReference>
<feature type="compositionally biased region" description="Polar residues" evidence="1">
    <location>
        <begin position="26"/>
        <end position="41"/>
    </location>
</feature>
<dbReference type="InterPro" id="IPR003593">
    <property type="entry name" value="AAA+_ATPase"/>
</dbReference>
<dbReference type="Gene3D" id="3.40.50.300">
    <property type="entry name" value="P-loop containing nucleotide triphosphate hydrolases"/>
    <property type="match status" value="1"/>
</dbReference>
<gene>
    <name evidence="3" type="primary">atad5b</name>
</gene>
<feature type="region of interest" description="Disordered" evidence="1">
    <location>
        <begin position="491"/>
        <end position="519"/>
    </location>
</feature>
<reference evidence="3" key="2">
    <citation type="submission" date="2023-07" db="EMBL/GenBank/DDBJ databases">
        <authorList>
            <person name="Zhang G."/>
            <person name="Swann J.B."/>
            <person name="Felder M."/>
            <person name="O'Meara C."/>
            <person name="Boehm T."/>
        </authorList>
    </citation>
    <scope>NUCLEOTIDE SEQUENCE</scope>
</reference>
<dbReference type="GO" id="GO:0061860">
    <property type="term" value="F:DNA clamp unloader activity"/>
    <property type="evidence" value="ECO:0007669"/>
    <property type="project" value="TreeGrafter"/>
</dbReference>
<dbReference type="GO" id="GO:0005524">
    <property type="term" value="F:ATP binding"/>
    <property type="evidence" value="ECO:0007669"/>
    <property type="project" value="InterPro"/>
</dbReference>
<dbReference type="SMART" id="SM00382">
    <property type="entry name" value="AAA"/>
    <property type="match status" value="1"/>
</dbReference>
<dbReference type="PANTHER" id="PTHR23389:SF21">
    <property type="entry name" value="ATPASE FAMILY AAA DOMAIN-CONTAINING PROTEIN 5"/>
    <property type="match status" value="1"/>
</dbReference>
<sequence length="1037" mass="114486">MRNKLKRSKKSEDASCPSRDHPRATEVTTAVSSESRGSTGETDPVKHGSDVAAAGISATEVLEQRKASGSGGIKIAPIFFQHNKSKRSNDWRSGQSAEKLQKSALLPQTKDAQQVKSEERLSTVSHLTDRKGSWTGPLSPSALHSYLEEIQTSNPAFPVRTVFSTLQKKTCLQHSAENYLSSPQDHSKEKRKQRDESPERMPKRLRSGLIAEGSVGMGHCQDVQESAVLTVRKQPRSNKLSHTHRLKQQSGSPAGLVNNSELRSTPCCSQTIKTSDIIQRDSSFDDVLWTDKYSPLHSSEVVGNSASVNKLQSWLKKWKLRAVKDERRKMEERKQEENSSDSWDCGDFQGEAGEEDDREEPLCNTMLITGPPGVGKTASVYACSQELGFKVFEVNCSSLRSGCHVLSQLKEATQSHLVEMSGKDPLKPAYFNNYSAASKSETGKTAPLKNVTSTSKKRVPQNFGRSGRKGKAHPATVTLANYFKMKAKADHSHFRGPSPSVKPDSKTSGSCSPGSDQTVTQNKQTVTSLILFEEVDVIFDDDVGFLTAIKTFMASAKRPVVLTTNDPSFRERFNCSLEEIIFTAPSVNVCSYLRLVGLAENVRLERDDIIGLLRVSGGDVRRCLLQLQLWVHSGGGRASCVQDLSVTERGGDIDSQLPQCDTGCTASMLGLHPVTPNHLLNLLKASMDIFKLCGQFWSETDTMKLLRLLAESWRRGVPLLYSNLELLLGTSLFSWEKGTCSGLQSDLASPIIHIQRLDGSVNPKASTTDSKSVISRLSRRKYMTKFDTTSSSSLTQTPQRTSLLLAGAHSRAQSLGDKTEQQAAKVANDCLAALTDFFDLMSRLDSTMPAAAPLVSGSCRPGAFVWTGAEMKDGLLDEMSEEDGRSLSKERLLDIQAAVEGLGCRRCLWRMSEGWTEAQKYKEELGDTGWKRLTETLMLPACSRRHSLSFSFQPLCSPSVSQRRYKLSKKVLGSDSFSLLGNRDAVSVDYMPVLRNICRFQREQRQKEEPVRCLNYLSSKNLGLSKSTIQLLAEDFS</sequence>
<feature type="compositionally biased region" description="Basic residues" evidence="1">
    <location>
        <begin position="234"/>
        <end position="247"/>
    </location>
</feature>
<feature type="region of interest" description="Disordered" evidence="1">
    <location>
        <begin position="441"/>
        <end position="471"/>
    </location>
</feature>
<feature type="compositionally biased region" description="Basic and acidic residues" evidence="1">
    <location>
        <begin position="185"/>
        <end position="202"/>
    </location>
</feature>
<dbReference type="GO" id="GO:0016887">
    <property type="term" value="F:ATP hydrolysis activity"/>
    <property type="evidence" value="ECO:0007669"/>
    <property type="project" value="InterPro"/>
</dbReference>
<organism evidence="3">
    <name type="scientific">Chaunax abei</name>
    <name type="common">Coffinfish</name>
    <dbReference type="NCBI Taxonomy" id="181417"/>
    <lineage>
        <taxon>Eukaryota</taxon>
        <taxon>Metazoa</taxon>
        <taxon>Chordata</taxon>
        <taxon>Craniata</taxon>
        <taxon>Vertebrata</taxon>
        <taxon>Euteleostomi</taxon>
        <taxon>Actinopterygii</taxon>
        <taxon>Neopterygii</taxon>
        <taxon>Teleostei</taxon>
        <taxon>Neoteleostei</taxon>
        <taxon>Acanthomorphata</taxon>
        <taxon>Eupercaria</taxon>
        <taxon>Lophiiformes</taxon>
        <taxon>Chaunacoidei</taxon>
        <taxon>Chaunacidae</taxon>
        <taxon>Chaunax</taxon>
    </lineage>
</organism>
<reference evidence="3" key="1">
    <citation type="journal article" date="2023" name="Eur J">
        <title>Lymphocyte pathway analysis using naturally lymphocyte-deficient fish.</title>
        <authorList>
            <person name="Zhang G."/>
            <person name="Swann J."/>
            <person name="Felder M."/>
            <person name="O'Meara C."/>
            <person name="Boehm T."/>
        </authorList>
    </citation>
    <scope>NUCLEOTIDE SEQUENCE</scope>
</reference>
<feature type="domain" description="AAA+ ATPase" evidence="2">
    <location>
        <begin position="362"/>
        <end position="586"/>
    </location>
</feature>
<dbReference type="EMBL" id="OR295599">
    <property type="protein sequence ID" value="WKN12653.1"/>
    <property type="molecule type" value="mRNA"/>
</dbReference>
<feature type="region of interest" description="Disordered" evidence="1">
    <location>
        <begin position="327"/>
        <end position="359"/>
    </location>
</feature>
<feature type="region of interest" description="Disordered" evidence="1">
    <location>
        <begin position="176"/>
        <end position="204"/>
    </location>
</feature>
<feature type="compositionally biased region" description="Basic and acidic residues" evidence="1">
    <location>
        <begin position="10"/>
        <end position="24"/>
    </location>
</feature>
<evidence type="ECO:0000256" key="1">
    <source>
        <dbReference type="SAM" id="MobiDB-lite"/>
    </source>
</evidence>
<protein>
    <submittedName>
        <fullName evidence="3">Atad5b</fullName>
    </submittedName>
</protein>
<dbReference type="Pfam" id="PF00004">
    <property type="entry name" value="AAA"/>
    <property type="match status" value="1"/>
</dbReference>
<accession>A0AA49GHL1</accession>
<dbReference type="InterPro" id="IPR027417">
    <property type="entry name" value="P-loop_NTPase"/>
</dbReference>
<feature type="compositionally biased region" description="Basic and acidic residues" evidence="1">
    <location>
        <begin position="116"/>
        <end position="132"/>
    </location>
</feature>